<feature type="compositionally biased region" description="Acidic residues" evidence="1">
    <location>
        <begin position="115"/>
        <end position="131"/>
    </location>
</feature>
<evidence type="ECO:0000313" key="4">
    <source>
        <dbReference type="Proteomes" id="UP000663848"/>
    </source>
</evidence>
<protein>
    <submittedName>
        <fullName evidence="3">Uncharacterized protein</fullName>
    </submittedName>
</protein>
<dbReference type="AlphaFoldDB" id="A0A822A3M1"/>
<evidence type="ECO:0000313" key="3">
    <source>
        <dbReference type="EMBL" id="CAF4996501.1"/>
    </source>
</evidence>
<reference evidence="3" key="1">
    <citation type="submission" date="2021-02" db="EMBL/GenBank/DDBJ databases">
        <authorList>
            <person name="Nowell W R."/>
        </authorList>
    </citation>
    <scope>NUCLEOTIDE SEQUENCE</scope>
</reference>
<dbReference type="EMBL" id="CAJOBR010031785">
    <property type="protein sequence ID" value="CAF4996501.1"/>
    <property type="molecule type" value="Genomic_DNA"/>
</dbReference>
<dbReference type="EMBL" id="CAJNYT010000311">
    <property type="protein sequence ID" value="CAF3343095.1"/>
    <property type="molecule type" value="Genomic_DNA"/>
</dbReference>
<organism evidence="3 4">
    <name type="scientific">Rotaria socialis</name>
    <dbReference type="NCBI Taxonomy" id="392032"/>
    <lineage>
        <taxon>Eukaryota</taxon>
        <taxon>Metazoa</taxon>
        <taxon>Spiralia</taxon>
        <taxon>Gnathifera</taxon>
        <taxon>Rotifera</taxon>
        <taxon>Eurotatoria</taxon>
        <taxon>Bdelloidea</taxon>
        <taxon>Philodinida</taxon>
        <taxon>Philodinidae</taxon>
        <taxon>Rotaria</taxon>
    </lineage>
</organism>
<accession>A0A822A3M1</accession>
<gene>
    <name evidence="2" type="ORF">GRG538_LOCUS4813</name>
    <name evidence="3" type="ORF">QYT958_LOCUS37668</name>
</gene>
<evidence type="ECO:0000313" key="2">
    <source>
        <dbReference type="EMBL" id="CAF3343095.1"/>
    </source>
</evidence>
<comment type="caution">
    <text evidence="3">The sequence shown here is derived from an EMBL/GenBank/DDBJ whole genome shotgun (WGS) entry which is preliminary data.</text>
</comment>
<feature type="non-terminal residue" evidence="3">
    <location>
        <position position="131"/>
    </location>
</feature>
<proteinExistence type="predicted"/>
<feature type="region of interest" description="Disordered" evidence="1">
    <location>
        <begin position="96"/>
        <end position="131"/>
    </location>
</feature>
<dbReference type="Proteomes" id="UP000663848">
    <property type="component" value="Unassembled WGS sequence"/>
</dbReference>
<dbReference type="Proteomes" id="UP000663872">
    <property type="component" value="Unassembled WGS sequence"/>
</dbReference>
<sequence length="131" mass="15043">MDDELTSKSTVLHFQSYDQRHLASNIAAEVHNRLHDLGIEDKVTSVTADGATNMANAFSSLDNVDRFWCVAHRLHLTLCNGLCLWKKFKKDEEELNNNNSDLKDSFDAKTTFNENDMEYLQEDDIEKETTD</sequence>
<evidence type="ECO:0000256" key="1">
    <source>
        <dbReference type="SAM" id="MobiDB-lite"/>
    </source>
</evidence>
<name>A0A822A3M1_9BILA</name>
<dbReference type="InterPro" id="IPR012337">
    <property type="entry name" value="RNaseH-like_sf"/>
</dbReference>
<dbReference type="SUPFAM" id="SSF53098">
    <property type="entry name" value="Ribonuclease H-like"/>
    <property type="match status" value="1"/>
</dbReference>